<keyword evidence="3" id="KW-1185">Reference proteome</keyword>
<dbReference type="OrthoDB" id="7709246at2"/>
<keyword evidence="1" id="KW-1133">Transmembrane helix</keyword>
<reference evidence="2 3" key="1">
    <citation type="submission" date="2016-10" db="EMBL/GenBank/DDBJ databases">
        <authorList>
            <person name="de Groot N.N."/>
        </authorList>
    </citation>
    <scope>NUCLEOTIDE SEQUENCE [LARGE SCALE GENOMIC DNA]</scope>
    <source>
        <strain evidence="2 3">DSM 23413</strain>
    </source>
</reference>
<gene>
    <name evidence="2" type="ORF">SAMN05421751_10394</name>
</gene>
<feature type="transmembrane region" description="Helical" evidence="1">
    <location>
        <begin position="64"/>
        <end position="88"/>
    </location>
</feature>
<proteinExistence type="predicted"/>
<protein>
    <recommendedName>
        <fullName evidence="4">Major facilitator superfamily (MFS) profile domain-containing protein</fullName>
    </recommendedName>
</protein>
<feature type="transmembrane region" description="Helical" evidence="1">
    <location>
        <begin position="6"/>
        <end position="26"/>
    </location>
</feature>
<keyword evidence="1" id="KW-0472">Membrane</keyword>
<organism evidence="2 3">
    <name type="scientific">Jhaorihella thermophila</name>
    <dbReference type="NCBI Taxonomy" id="488547"/>
    <lineage>
        <taxon>Bacteria</taxon>
        <taxon>Pseudomonadati</taxon>
        <taxon>Pseudomonadota</taxon>
        <taxon>Alphaproteobacteria</taxon>
        <taxon>Rhodobacterales</taxon>
        <taxon>Paracoccaceae</taxon>
        <taxon>Jhaorihella</taxon>
    </lineage>
</organism>
<evidence type="ECO:0000256" key="1">
    <source>
        <dbReference type="SAM" id="Phobius"/>
    </source>
</evidence>
<dbReference type="RefSeq" id="WP_104007070.1">
    <property type="nucleotide sequence ID" value="NZ_FNVD01000003.1"/>
</dbReference>
<evidence type="ECO:0000313" key="2">
    <source>
        <dbReference type="EMBL" id="SEF67743.1"/>
    </source>
</evidence>
<dbReference type="AlphaFoldDB" id="A0A1H5TY81"/>
<feature type="transmembrane region" description="Helical" evidence="1">
    <location>
        <begin position="33"/>
        <end position="52"/>
    </location>
</feature>
<dbReference type="EMBL" id="FNVD01000003">
    <property type="protein sequence ID" value="SEF67743.1"/>
    <property type="molecule type" value="Genomic_DNA"/>
</dbReference>
<name>A0A1H5TY81_9RHOB</name>
<evidence type="ECO:0008006" key="4">
    <source>
        <dbReference type="Google" id="ProtNLM"/>
    </source>
</evidence>
<evidence type="ECO:0000313" key="3">
    <source>
        <dbReference type="Proteomes" id="UP000236742"/>
    </source>
</evidence>
<accession>A0A1H5TY81</accession>
<dbReference type="Proteomes" id="UP000236742">
    <property type="component" value="Unassembled WGS sequence"/>
</dbReference>
<sequence>MNIAAIYLYLPLVALIGGAIAGLVFGRFFGVRLLLWLLGAIGAVALLLVIYLTTIGPGEEQAAFVPFAALTGLVFPAIFGAIMGGVAGRALGGRAGRR</sequence>
<keyword evidence="1" id="KW-0812">Transmembrane</keyword>